<dbReference type="Pfam" id="PF13715">
    <property type="entry name" value="CarbopepD_reg_2"/>
    <property type="match status" value="1"/>
</dbReference>
<dbReference type="InterPro" id="IPR036942">
    <property type="entry name" value="Beta-barrel_TonB_sf"/>
</dbReference>
<dbReference type="PANTHER" id="PTHR30069:SF57">
    <property type="entry name" value="TONB-DEPENDENT RECEPTOR"/>
    <property type="match status" value="1"/>
</dbReference>
<dbReference type="PANTHER" id="PTHR30069">
    <property type="entry name" value="TONB-DEPENDENT OUTER MEMBRANE RECEPTOR"/>
    <property type="match status" value="1"/>
</dbReference>
<organism evidence="13 14">
    <name type="scientific">Fulvivirga kasyanovii</name>
    <dbReference type="NCBI Taxonomy" id="396812"/>
    <lineage>
        <taxon>Bacteria</taxon>
        <taxon>Pseudomonadati</taxon>
        <taxon>Bacteroidota</taxon>
        <taxon>Cytophagia</taxon>
        <taxon>Cytophagales</taxon>
        <taxon>Fulvivirgaceae</taxon>
        <taxon>Fulvivirga</taxon>
    </lineage>
</organism>
<evidence type="ECO:0000259" key="12">
    <source>
        <dbReference type="Pfam" id="PF07715"/>
    </source>
</evidence>
<keyword evidence="7 8" id="KW-0998">Cell outer membrane</keyword>
<evidence type="ECO:0000256" key="8">
    <source>
        <dbReference type="PROSITE-ProRule" id="PRU01360"/>
    </source>
</evidence>
<evidence type="ECO:0000256" key="7">
    <source>
        <dbReference type="ARBA" id="ARBA00023237"/>
    </source>
</evidence>
<dbReference type="InterPro" id="IPR037066">
    <property type="entry name" value="Plug_dom_sf"/>
</dbReference>
<dbReference type="Proteomes" id="UP000798808">
    <property type="component" value="Unassembled WGS sequence"/>
</dbReference>
<evidence type="ECO:0000313" key="14">
    <source>
        <dbReference type="Proteomes" id="UP000798808"/>
    </source>
</evidence>
<keyword evidence="5 9" id="KW-0798">TonB box</keyword>
<dbReference type="SUPFAM" id="SSF49464">
    <property type="entry name" value="Carboxypeptidase regulatory domain-like"/>
    <property type="match status" value="1"/>
</dbReference>
<feature type="signal peptide" evidence="10">
    <location>
        <begin position="1"/>
        <end position="19"/>
    </location>
</feature>
<reference evidence="13 14" key="1">
    <citation type="submission" date="2019-02" db="EMBL/GenBank/DDBJ databases">
        <authorList>
            <person name="Goldberg S.R."/>
            <person name="Haltli B.A."/>
            <person name="Correa H."/>
            <person name="Russell K.G."/>
        </authorList>
    </citation>
    <scope>NUCLEOTIDE SEQUENCE [LARGE SCALE GENOMIC DNA]</scope>
    <source>
        <strain evidence="13 14">JCM 16186</strain>
    </source>
</reference>
<dbReference type="InterPro" id="IPR008969">
    <property type="entry name" value="CarboxyPept-like_regulatory"/>
</dbReference>
<protein>
    <submittedName>
        <fullName evidence="13">TonB-dependent receptor</fullName>
    </submittedName>
</protein>
<feature type="domain" description="TonB-dependent receptor-like beta-barrel" evidence="11">
    <location>
        <begin position="277"/>
        <end position="712"/>
    </location>
</feature>
<comment type="similarity">
    <text evidence="8 9">Belongs to the TonB-dependent receptor family.</text>
</comment>
<feature type="domain" description="TonB-dependent receptor plug" evidence="12">
    <location>
        <begin position="120"/>
        <end position="228"/>
    </location>
</feature>
<evidence type="ECO:0000256" key="2">
    <source>
        <dbReference type="ARBA" id="ARBA00022448"/>
    </source>
</evidence>
<keyword evidence="3 8" id="KW-1134">Transmembrane beta strand</keyword>
<sequence>MKRVLLLLVIILFNKVGFSQQTATIQGLIKSKSGVVPGATVQIPATQTGDVADADGHFKLSDLEPGNYKLEFRSIGYKPLIKTVNISAGQNLEVNVSLEENSLGLDEVVVTGTMKPTFVKSSPVKVSVVTSEYFNTFTPAAASSVVEGIKLVNGVQEVVACGVCFTNSISINGLPGPYTAVLMDGTPIYGNLASVYGLNGIPSMIIDRFEVIKGPSSTLYGSEAVAGVINIITKDPEDQPLLSIDVMGTSHLESFGNLSAAPSIGKSHGFIGLNYAYINDFDDRNNDGFADMINLDRYSLFTKWNIHRPSNKKFTVAAKYFYEDRRNGVEEFLKDRNYQELRGSDEIYGESIYTHRAELFGTYELPTNTNLKIDYSLSQHLQDSYYGADYYEAEQGIAFANFIWDKQLNDHSILAGITSRYQHYDDNTVATSDSDSDKNSPDNQFIPGVFLQDEWVISEKLSLLTGGRLDHYTSHGAIFSPRFNAKYKPGKWTTLRANFGTGFRIVNLFTEDHAFITGQRSVEIVEELKPERSLNGNVNLNHVYSLGKSQGTVDFDVYYTYFSNKIIPNYDDPNKIVYANTDGHAITKGLGINVTHDFYFPLAVNVGFNVQEATQTEPNEEGTLETTSIEFAPEWSGVITANYTWTQPKINIAYTLRLTGTMALPAVYDVGQDGEPLAEPRPTESESYMFHNIQLSKEISNTWSVYGGVQNLFDYVQPISPLTGFNDPNAPTGFSPYFDTAYAYAPIHGREFYLGVKWNLSKGH</sequence>
<dbReference type="InterPro" id="IPR012910">
    <property type="entry name" value="Plug_dom"/>
</dbReference>
<dbReference type="InterPro" id="IPR000531">
    <property type="entry name" value="Beta-barrel_TonB"/>
</dbReference>
<comment type="caution">
    <text evidence="13">The sequence shown here is derived from an EMBL/GenBank/DDBJ whole genome shotgun (WGS) entry which is preliminary data.</text>
</comment>
<keyword evidence="4 8" id="KW-0812">Transmembrane</keyword>
<evidence type="ECO:0000313" key="13">
    <source>
        <dbReference type="EMBL" id="MTI26322.1"/>
    </source>
</evidence>
<evidence type="ECO:0000256" key="10">
    <source>
        <dbReference type="SAM" id="SignalP"/>
    </source>
</evidence>
<dbReference type="Pfam" id="PF00593">
    <property type="entry name" value="TonB_dep_Rec_b-barrel"/>
    <property type="match status" value="1"/>
</dbReference>
<gene>
    <name evidence="13" type="ORF">E1163_15295</name>
</gene>
<feature type="chain" id="PRO_5045421060" evidence="10">
    <location>
        <begin position="20"/>
        <end position="764"/>
    </location>
</feature>
<dbReference type="Pfam" id="PF07715">
    <property type="entry name" value="Plug"/>
    <property type="match status" value="1"/>
</dbReference>
<dbReference type="EMBL" id="SMLW01000575">
    <property type="protein sequence ID" value="MTI26322.1"/>
    <property type="molecule type" value="Genomic_DNA"/>
</dbReference>
<keyword evidence="6 8" id="KW-0472">Membrane</keyword>
<evidence type="ECO:0000256" key="6">
    <source>
        <dbReference type="ARBA" id="ARBA00023136"/>
    </source>
</evidence>
<evidence type="ECO:0000256" key="3">
    <source>
        <dbReference type="ARBA" id="ARBA00022452"/>
    </source>
</evidence>
<keyword evidence="14" id="KW-1185">Reference proteome</keyword>
<keyword evidence="2 8" id="KW-0813">Transport</keyword>
<keyword evidence="10" id="KW-0732">Signal</keyword>
<dbReference type="Gene3D" id="2.170.130.10">
    <property type="entry name" value="TonB-dependent receptor, plug domain"/>
    <property type="match status" value="1"/>
</dbReference>
<evidence type="ECO:0000256" key="4">
    <source>
        <dbReference type="ARBA" id="ARBA00022692"/>
    </source>
</evidence>
<evidence type="ECO:0000259" key="11">
    <source>
        <dbReference type="Pfam" id="PF00593"/>
    </source>
</evidence>
<evidence type="ECO:0000256" key="5">
    <source>
        <dbReference type="ARBA" id="ARBA00023077"/>
    </source>
</evidence>
<comment type="subcellular location">
    <subcellularLocation>
        <location evidence="1 8">Cell outer membrane</location>
        <topology evidence="1 8">Multi-pass membrane protein</topology>
    </subcellularLocation>
</comment>
<dbReference type="RefSeq" id="WP_155173334.1">
    <property type="nucleotide sequence ID" value="NZ_BAAAFL010000012.1"/>
</dbReference>
<dbReference type="Gene3D" id="2.40.170.20">
    <property type="entry name" value="TonB-dependent receptor, beta-barrel domain"/>
    <property type="match status" value="1"/>
</dbReference>
<dbReference type="PROSITE" id="PS52016">
    <property type="entry name" value="TONB_DEPENDENT_REC_3"/>
    <property type="match status" value="1"/>
</dbReference>
<dbReference type="InterPro" id="IPR039426">
    <property type="entry name" value="TonB-dep_rcpt-like"/>
</dbReference>
<evidence type="ECO:0000256" key="9">
    <source>
        <dbReference type="RuleBase" id="RU003357"/>
    </source>
</evidence>
<keyword evidence="13" id="KW-0675">Receptor</keyword>
<accession>A0ABW9RRH5</accession>
<evidence type="ECO:0000256" key="1">
    <source>
        <dbReference type="ARBA" id="ARBA00004571"/>
    </source>
</evidence>
<name>A0ABW9RRH5_9BACT</name>
<dbReference type="Gene3D" id="2.60.40.1120">
    <property type="entry name" value="Carboxypeptidase-like, regulatory domain"/>
    <property type="match status" value="1"/>
</dbReference>
<dbReference type="SUPFAM" id="SSF56935">
    <property type="entry name" value="Porins"/>
    <property type="match status" value="1"/>
</dbReference>
<proteinExistence type="inferred from homology"/>